<dbReference type="InterPro" id="IPR025339">
    <property type="entry name" value="DUF4245"/>
</dbReference>
<feature type="transmembrane region" description="Helical" evidence="1">
    <location>
        <begin position="22"/>
        <end position="40"/>
    </location>
</feature>
<keyword evidence="1" id="KW-1133">Transmembrane helix</keyword>
<reference evidence="2 3" key="1">
    <citation type="submission" date="2018-03" db="EMBL/GenBank/DDBJ databases">
        <title>Bioinformatic expansion and discovery of thiopeptide antibiotics.</title>
        <authorList>
            <person name="Schwalen C.J."/>
            <person name="Hudson G.A."/>
            <person name="Mitchell D.A."/>
        </authorList>
    </citation>
    <scope>NUCLEOTIDE SEQUENCE [LARGE SCALE GENOMIC DNA]</scope>
    <source>
        <strain evidence="2 3">ATCC 21389</strain>
    </source>
</reference>
<dbReference type="Pfam" id="PF14030">
    <property type="entry name" value="DUF4245"/>
    <property type="match status" value="1"/>
</dbReference>
<sequence>MGHHEGVAGNDGRRGRQTVRDMVLSMAAVMGVALVAYLTIPHSGNGDPVKVVDYSAALASAKRAAPYPVLAPQGLPQQWRATSVTYRKDPAGHAGWHLGFVTPDGKYASVEQTDAPPNDLLKTVVTGYAPDGGSTIDGRSWTRYQGDHYRGVTETSGSATTLVAGSASYPELEQLAQALRP</sequence>
<protein>
    <submittedName>
        <fullName evidence="2">DUF4245 domain-containing protein</fullName>
    </submittedName>
</protein>
<gene>
    <name evidence="2" type="ORF">C7C46_25925</name>
</gene>
<keyword evidence="3" id="KW-1185">Reference proteome</keyword>
<dbReference type="OrthoDB" id="5146801at2"/>
<name>A0A2V4MZT8_9ACTN</name>
<comment type="caution">
    <text evidence="2">The sequence shown here is derived from an EMBL/GenBank/DDBJ whole genome shotgun (WGS) entry which is preliminary data.</text>
</comment>
<evidence type="ECO:0000256" key="1">
    <source>
        <dbReference type="SAM" id="Phobius"/>
    </source>
</evidence>
<keyword evidence="1" id="KW-0812">Transmembrane</keyword>
<dbReference type="AlphaFoldDB" id="A0A2V4MZT8"/>
<proteinExistence type="predicted"/>
<evidence type="ECO:0000313" key="3">
    <source>
        <dbReference type="Proteomes" id="UP000248039"/>
    </source>
</evidence>
<organism evidence="2 3">
    <name type="scientific">Streptomyces tateyamensis</name>
    <dbReference type="NCBI Taxonomy" id="565073"/>
    <lineage>
        <taxon>Bacteria</taxon>
        <taxon>Bacillati</taxon>
        <taxon>Actinomycetota</taxon>
        <taxon>Actinomycetes</taxon>
        <taxon>Kitasatosporales</taxon>
        <taxon>Streptomycetaceae</taxon>
        <taxon>Streptomyces</taxon>
    </lineage>
</organism>
<dbReference type="Proteomes" id="UP000248039">
    <property type="component" value="Unassembled WGS sequence"/>
</dbReference>
<accession>A0A2V4MZT8</accession>
<evidence type="ECO:0000313" key="2">
    <source>
        <dbReference type="EMBL" id="PYC72082.1"/>
    </source>
</evidence>
<dbReference type="EMBL" id="PYBW01000108">
    <property type="protein sequence ID" value="PYC72082.1"/>
    <property type="molecule type" value="Genomic_DNA"/>
</dbReference>
<keyword evidence="1" id="KW-0472">Membrane</keyword>